<accession>A0ABR3S1G7</accession>
<feature type="region of interest" description="Disordered" evidence="1">
    <location>
        <begin position="525"/>
        <end position="577"/>
    </location>
</feature>
<dbReference type="EMBL" id="JAKJXO020000002">
    <property type="protein sequence ID" value="KAL1610526.1"/>
    <property type="molecule type" value="Genomic_DNA"/>
</dbReference>
<feature type="region of interest" description="Disordered" evidence="1">
    <location>
        <begin position="60"/>
        <end position="79"/>
    </location>
</feature>
<feature type="region of interest" description="Disordered" evidence="1">
    <location>
        <begin position="491"/>
        <end position="513"/>
    </location>
</feature>
<feature type="compositionally biased region" description="Polar residues" evidence="1">
    <location>
        <begin position="498"/>
        <end position="509"/>
    </location>
</feature>
<feature type="region of interest" description="Disordered" evidence="1">
    <location>
        <begin position="1"/>
        <end position="45"/>
    </location>
</feature>
<proteinExistence type="predicted"/>
<gene>
    <name evidence="2" type="ORF">SLS60_002195</name>
</gene>
<keyword evidence="3" id="KW-1185">Reference proteome</keyword>
<evidence type="ECO:0000256" key="1">
    <source>
        <dbReference type="SAM" id="MobiDB-lite"/>
    </source>
</evidence>
<name>A0ABR3S1G7_9PLEO</name>
<feature type="compositionally biased region" description="Polar residues" evidence="1">
    <location>
        <begin position="1"/>
        <end position="20"/>
    </location>
</feature>
<feature type="compositionally biased region" description="Basic and acidic residues" evidence="1">
    <location>
        <begin position="535"/>
        <end position="552"/>
    </location>
</feature>
<reference evidence="2 3" key="1">
    <citation type="submission" date="2024-02" db="EMBL/GenBank/DDBJ databases">
        <title>De novo assembly and annotation of 12 fungi associated with fruit tree decline syndrome in Ontario, Canada.</title>
        <authorList>
            <person name="Sulman M."/>
            <person name="Ellouze W."/>
            <person name="Ilyukhin E."/>
        </authorList>
    </citation>
    <scope>NUCLEOTIDE SEQUENCE [LARGE SCALE GENOMIC DNA]</scope>
    <source>
        <strain evidence="2 3">M42-189</strain>
    </source>
</reference>
<evidence type="ECO:0000313" key="3">
    <source>
        <dbReference type="Proteomes" id="UP001521785"/>
    </source>
</evidence>
<sequence>MASNKPSETPQHASHRSSPTAGAPSVGSATQTTEESTDFFPSTSSAVSTTAVDTTVAANSTAQAQSSETMTAAKAKHPPADLKIKKLPSVEEIRKIIPKEGLDVRDLARKLGIDNTNYYLFSELIKITCDIEIRAWVKPLPQIPSASAVEKIYEAARKPATRRQLLANHVIDAKLTADVRISWDEHMELARGAGGILPEKFYRVFYEDSATLTPYVTKFVDLPQMKIIVLTYSTRHTHPKNRERLGVTLGENVAFQSLGKFRFKRDLTRNRIERQLAWNQKRDPSSFISVSDSIGKTMSRIATTSLKQHTVVAEKRAKFHSPSGKSNRIGERIAIAVIDTRGLRPVTIHANLEETLQKFETDAFGFENFRDIESETRQVQIPAWIHQDAITGHEDAGSMTLEELEGCDPEIWLSITELRHCNLKVPAAKGHDYEWLAAGTILKKRIHKIKPWDGEKLHHNEGPHKVRSKSSNKCWVWDWQKSTWFLDTSRVRRKSAKEQSTNNSGTCEVQVNADETGANELAASESYELDTDGEEQAHDSCSDARRNDASDGRKRKKTASDTGLSAKRSRLANTKAPTKEPACAHECSYWCPRGFGDEEARYAAAWTAVVYPENQLSIG</sequence>
<dbReference type="Proteomes" id="UP001521785">
    <property type="component" value="Unassembled WGS sequence"/>
</dbReference>
<protein>
    <submittedName>
        <fullName evidence="2">Uncharacterized protein</fullName>
    </submittedName>
</protein>
<comment type="caution">
    <text evidence="2">The sequence shown here is derived from an EMBL/GenBank/DDBJ whole genome shotgun (WGS) entry which is preliminary data.</text>
</comment>
<evidence type="ECO:0000313" key="2">
    <source>
        <dbReference type="EMBL" id="KAL1610526.1"/>
    </source>
</evidence>
<organism evidence="2 3">
    <name type="scientific">Paraconiothyrium brasiliense</name>
    <dbReference type="NCBI Taxonomy" id="300254"/>
    <lineage>
        <taxon>Eukaryota</taxon>
        <taxon>Fungi</taxon>
        <taxon>Dikarya</taxon>
        <taxon>Ascomycota</taxon>
        <taxon>Pezizomycotina</taxon>
        <taxon>Dothideomycetes</taxon>
        <taxon>Pleosporomycetidae</taxon>
        <taxon>Pleosporales</taxon>
        <taxon>Massarineae</taxon>
        <taxon>Didymosphaeriaceae</taxon>
        <taxon>Paraconiothyrium</taxon>
    </lineage>
</organism>